<proteinExistence type="predicted"/>
<comment type="caution">
    <text evidence="2">The sequence shown here is derived from an EMBL/GenBank/DDBJ whole genome shotgun (WGS) entry which is preliminary data.</text>
</comment>
<reference evidence="2 3" key="1">
    <citation type="submission" date="2023-04" db="EMBL/GenBank/DDBJ databases">
        <title>Streptomyces chengmaiensis sp. nov. isolated from the stem of mangrove plant in Hainan.</title>
        <authorList>
            <person name="Huang X."/>
            <person name="Zhou S."/>
            <person name="Chu X."/>
            <person name="Xie Y."/>
            <person name="Lin Y."/>
        </authorList>
    </citation>
    <scope>NUCLEOTIDE SEQUENCE [LARGE SCALE GENOMIC DNA]</scope>
    <source>
        <strain evidence="2 3">HNM0663</strain>
    </source>
</reference>
<keyword evidence="3" id="KW-1185">Reference proteome</keyword>
<dbReference type="RefSeq" id="WP_279930101.1">
    <property type="nucleotide sequence ID" value="NZ_JARWBG010000025.1"/>
</dbReference>
<accession>A0ABT6HTV8</accession>
<feature type="compositionally biased region" description="Polar residues" evidence="1">
    <location>
        <begin position="150"/>
        <end position="164"/>
    </location>
</feature>
<evidence type="ECO:0000313" key="2">
    <source>
        <dbReference type="EMBL" id="MDH2391294.1"/>
    </source>
</evidence>
<sequence length="164" mass="17450">MNMQQAGERAEVVLDEALAGIKPPLKWEYGTPGEIACGDELNRATGGSNVKRSRVITTTVTKERRGSLFGLVQRHWEAEGYTITSVNADAKFPDVFAETSDGFVVSMNVGATGNVWFDVSSPCATASDVTYPAGTPGASGGPKTEEVTPTHHSSFWSSSEPLPQ</sequence>
<organism evidence="2 3">
    <name type="scientific">Streptomyces chengmaiensis</name>
    <dbReference type="NCBI Taxonomy" id="3040919"/>
    <lineage>
        <taxon>Bacteria</taxon>
        <taxon>Bacillati</taxon>
        <taxon>Actinomycetota</taxon>
        <taxon>Actinomycetes</taxon>
        <taxon>Kitasatosporales</taxon>
        <taxon>Streptomycetaceae</taxon>
        <taxon>Streptomyces</taxon>
    </lineage>
</organism>
<feature type="region of interest" description="Disordered" evidence="1">
    <location>
        <begin position="132"/>
        <end position="164"/>
    </location>
</feature>
<protein>
    <submittedName>
        <fullName evidence="2">Uncharacterized protein</fullName>
    </submittedName>
</protein>
<evidence type="ECO:0000313" key="3">
    <source>
        <dbReference type="Proteomes" id="UP001223144"/>
    </source>
</evidence>
<evidence type="ECO:0000256" key="1">
    <source>
        <dbReference type="SAM" id="MobiDB-lite"/>
    </source>
</evidence>
<dbReference type="EMBL" id="JARWBG010000025">
    <property type="protein sequence ID" value="MDH2391294.1"/>
    <property type="molecule type" value="Genomic_DNA"/>
</dbReference>
<name>A0ABT6HTV8_9ACTN</name>
<gene>
    <name evidence="2" type="ORF">QCN29_21415</name>
</gene>
<dbReference type="Proteomes" id="UP001223144">
    <property type="component" value="Unassembled WGS sequence"/>
</dbReference>